<keyword evidence="2" id="KW-1185">Reference proteome</keyword>
<dbReference type="GO" id="GO:0003677">
    <property type="term" value="F:DNA binding"/>
    <property type="evidence" value="ECO:0007669"/>
    <property type="project" value="InterPro"/>
</dbReference>
<dbReference type="EMBL" id="VTOU01000003">
    <property type="protein sequence ID" value="TZG26486.1"/>
    <property type="molecule type" value="Genomic_DNA"/>
</dbReference>
<evidence type="ECO:0000313" key="1">
    <source>
        <dbReference type="EMBL" id="TZG26486.1"/>
    </source>
</evidence>
<reference evidence="1 2" key="1">
    <citation type="submission" date="2019-08" db="EMBL/GenBank/DDBJ databases">
        <authorList>
            <person name="Wang G."/>
            <person name="Xu Z."/>
        </authorList>
    </citation>
    <scope>NUCLEOTIDE SEQUENCE [LARGE SCALE GENOMIC DNA]</scope>
    <source>
        <strain evidence="1 2">ZX</strain>
    </source>
</reference>
<sequence length="162" mass="17539">MIDALEPRKQRLKNAVDDLVGAVGGAEKAPHYTRLKRPQSFGEYASIDHPDRWAPLDVIADLERNTRHLPGAPHVTRVMCAEAGGAFVKLPDGGTPGSCFHRTLAELTIEYGEVAAHLIAALGDGKLCADDVKQRRLIPEVDDALAKLAQLRMQLEAVEQGG</sequence>
<comment type="caution">
    <text evidence="1">The sequence shown here is derived from an EMBL/GenBank/DDBJ whole genome shotgun (WGS) entry which is preliminary data.</text>
</comment>
<dbReference type="AlphaFoldDB" id="A0A5D9C4R3"/>
<organism evidence="1 2">
    <name type="scientific">Sphingomonas montanisoli</name>
    <dbReference type="NCBI Taxonomy" id="2606412"/>
    <lineage>
        <taxon>Bacteria</taxon>
        <taxon>Pseudomonadati</taxon>
        <taxon>Pseudomonadota</taxon>
        <taxon>Alphaproteobacteria</taxon>
        <taxon>Sphingomonadales</taxon>
        <taxon>Sphingomonadaceae</taxon>
        <taxon>Sphingomonas</taxon>
    </lineage>
</organism>
<gene>
    <name evidence="1" type="ORF">FYJ91_16310</name>
</gene>
<protein>
    <submittedName>
        <fullName evidence="1">Uncharacterized protein</fullName>
    </submittedName>
</protein>
<dbReference type="RefSeq" id="WP_149523288.1">
    <property type="nucleotide sequence ID" value="NZ_VTOU01000003.1"/>
</dbReference>
<accession>A0A5D9C4R3</accession>
<dbReference type="Proteomes" id="UP000322077">
    <property type="component" value="Unassembled WGS sequence"/>
</dbReference>
<proteinExistence type="predicted"/>
<evidence type="ECO:0000313" key="2">
    <source>
        <dbReference type="Proteomes" id="UP000322077"/>
    </source>
</evidence>
<name>A0A5D9C4R3_9SPHN</name>